<feature type="binding site" evidence="10">
    <location>
        <begin position="428"/>
        <end position="429"/>
    </location>
    <ligand>
        <name>substrate</name>
    </ligand>
</feature>
<proteinExistence type="inferred from homology"/>
<dbReference type="GO" id="GO:0005829">
    <property type="term" value="C:cytosol"/>
    <property type="evidence" value="ECO:0007669"/>
    <property type="project" value="TreeGrafter"/>
</dbReference>
<evidence type="ECO:0000256" key="9">
    <source>
        <dbReference type="PIRSR" id="PIRSR617736-1"/>
    </source>
</evidence>
<evidence type="ECO:0000256" key="10">
    <source>
        <dbReference type="PIRSR" id="PIRSR617736-2"/>
    </source>
</evidence>
<organism evidence="12 13">
    <name type="scientific">Fibrella aestuarina BUZ 2</name>
    <dbReference type="NCBI Taxonomy" id="1166018"/>
    <lineage>
        <taxon>Bacteria</taxon>
        <taxon>Pseudomonadati</taxon>
        <taxon>Bacteroidota</taxon>
        <taxon>Cytophagia</taxon>
        <taxon>Cytophagales</taxon>
        <taxon>Spirosomataceae</taxon>
        <taxon>Fibrella</taxon>
    </lineage>
</organism>
<dbReference type="AlphaFoldDB" id="I0K7N3"/>
<dbReference type="NCBIfam" id="TIGR03356">
    <property type="entry name" value="BGL"/>
    <property type="match status" value="1"/>
</dbReference>
<dbReference type="GO" id="GO:0008422">
    <property type="term" value="F:beta-glucosidase activity"/>
    <property type="evidence" value="ECO:0007669"/>
    <property type="project" value="UniProtKB-EC"/>
</dbReference>
<comment type="catalytic activity">
    <reaction evidence="1 11">
        <text>Hydrolysis of terminal, non-reducing beta-D-glucosyl residues with release of beta-D-glucose.</text>
        <dbReference type="EC" id="3.2.1.21"/>
    </reaction>
</comment>
<keyword evidence="8" id="KW-0624">Polysaccharide degradation</keyword>
<dbReference type="Proteomes" id="UP000011058">
    <property type="component" value="Chromosome"/>
</dbReference>
<dbReference type="SUPFAM" id="SSF51445">
    <property type="entry name" value="(Trans)glycosidases"/>
    <property type="match status" value="1"/>
</dbReference>
<evidence type="ECO:0000256" key="3">
    <source>
        <dbReference type="ARBA" id="ARBA00012744"/>
    </source>
</evidence>
<dbReference type="FunFam" id="3.20.20.80:FF:000004">
    <property type="entry name" value="Beta-glucosidase 6-phospho-beta-glucosidase"/>
    <property type="match status" value="1"/>
</dbReference>
<evidence type="ECO:0000256" key="6">
    <source>
        <dbReference type="ARBA" id="ARBA00023277"/>
    </source>
</evidence>
<evidence type="ECO:0000256" key="7">
    <source>
        <dbReference type="ARBA" id="ARBA00023295"/>
    </source>
</evidence>
<dbReference type="PANTHER" id="PTHR10353">
    <property type="entry name" value="GLYCOSYL HYDROLASE"/>
    <property type="match status" value="1"/>
</dbReference>
<dbReference type="PROSITE" id="PS00653">
    <property type="entry name" value="GLYCOSYL_HYDROL_F1_2"/>
    <property type="match status" value="1"/>
</dbReference>
<evidence type="ECO:0000256" key="1">
    <source>
        <dbReference type="ARBA" id="ARBA00000448"/>
    </source>
</evidence>
<feature type="binding site" evidence="10">
    <location>
        <position position="421"/>
    </location>
    <ligand>
        <name>substrate</name>
    </ligand>
</feature>
<dbReference type="PRINTS" id="PR00131">
    <property type="entry name" value="GLHYDRLASE1"/>
</dbReference>
<protein>
    <recommendedName>
        <fullName evidence="3 11">Beta-glucosidase</fullName>
        <ecNumber evidence="3 11">3.2.1.21</ecNumber>
    </recommendedName>
</protein>
<comment type="similarity">
    <text evidence="2 11">Belongs to the glycosyl hydrolase 1 family.</text>
</comment>
<feature type="binding site" evidence="10">
    <location>
        <position position="39"/>
    </location>
    <ligand>
        <name>substrate</name>
    </ligand>
</feature>
<evidence type="ECO:0000256" key="11">
    <source>
        <dbReference type="RuleBase" id="RU361175"/>
    </source>
</evidence>
<feature type="binding site" evidence="10">
    <location>
        <position position="314"/>
    </location>
    <ligand>
        <name>substrate</name>
    </ligand>
</feature>
<evidence type="ECO:0000256" key="2">
    <source>
        <dbReference type="ARBA" id="ARBA00010838"/>
    </source>
</evidence>
<accession>I0K7N3</accession>
<dbReference type="EC" id="3.2.1.21" evidence="3 11"/>
<keyword evidence="6" id="KW-0119">Carbohydrate metabolism</keyword>
<dbReference type="EMBL" id="HE796683">
    <property type="protein sequence ID" value="CCH00136.1"/>
    <property type="molecule type" value="Genomic_DNA"/>
</dbReference>
<dbReference type="InterPro" id="IPR017853">
    <property type="entry name" value="GH"/>
</dbReference>
<feature type="binding site" evidence="10">
    <location>
        <position position="140"/>
    </location>
    <ligand>
        <name>substrate</name>
    </ligand>
</feature>
<keyword evidence="7 11" id="KW-0326">Glycosidase</keyword>
<dbReference type="InterPro" id="IPR017736">
    <property type="entry name" value="Glyco_hydro_1_beta-glucosidase"/>
</dbReference>
<feature type="binding site" evidence="10">
    <location>
        <position position="184"/>
    </location>
    <ligand>
        <name>substrate</name>
    </ligand>
</feature>
<dbReference type="Pfam" id="PF00232">
    <property type="entry name" value="Glyco_hydro_1"/>
    <property type="match status" value="1"/>
</dbReference>
<dbReference type="STRING" id="1166018.FAES_2127"/>
<dbReference type="PANTHER" id="PTHR10353:SF36">
    <property type="entry name" value="LP05116P"/>
    <property type="match status" value="1"/>
</dbReference>
<sequence>MGEACQLAGQSNRLTLSAPFTRADFGPDFAWGTASAAFQIEGAVAADGRGPSVWDVFQQKKGAIKTGETAETACDFYSRYTDDIGLHTSMGFNAFRFSIAWSRVLPDGTGRVNEAGLAFYDRVIDECLRQGQTPWICLYHWDLPQALEDRGGWANRQVLDWFTEYVTLIVKAFGHKVKHWLVLNEPSAFTLLGYLVGMHAPGRRSIGSVTAVIHHATLAQAEGGRLIRDNVPGAVVGTTFSCSPVEPFSAGKRDQQAAQRADALLNRLFIEPSLGMGYPTRELSFLSAIQKRIAQPGDWERLAFDFDLIGLQHYFRVVVEHSLLVPYLWGREVSPNRRGVEHITEMGWEVHPQSMLTILRQFNQYDGIRQVMVAESGAAFFDQVEFGRVVDIQRVGYHQQCLKQVLQAKTEGINVTGYFVWTLLDNFEWAEGYRPRFGLVHVDHRTQQRIIKQSGLWFRALLAE</sequence>
<evidence type="ECO:0000256" key="8">
    <source>
        <dbReference type="ARBA" id="ARBA00023326"/>
    </source>
</evidence>
<dbReference type="HOGENOM" id="CLU_001859_1_3_10"/>
<feature type="active site" description="Proton donor" evidence="9">
    <location>
        <position position="185"/>
    </location>
</feature>
<evidence type="ECO:0000313" key="12">
    <source>
        <dbReference type="EMBL" id="CCH00136.1"/>
    </source>
</evidence>
<dbReference type="PATRIC" id="fig|1166018.3.peg.3877"/>
<dbReference type="KEGG" id="fae:FAES_2127"/>
<dbReference type="InterPro" id="IPR033132">
    <property type="entry name" value="GH_1_N_CS"/>
</dbReference>
<evidence type="ECO:0000256" key="5">
    <source>
        <dbReference type="ARBA" id="ARBA00023001"/>
    </source>
</evidence>
<dbReference type="Gene3D" id="3.20.20.80">
    <property type="entry name" value="Glycosidases"/>
    <property type="match status" value="1"/>
</dbReference>
<reference evidence="12 13" key="1">
    <citation type="journal article" date="2012" name="J. Bacteriol.">
        <title>Genome Sequence of Fibrella aestuarina BUZ 2T, a Filamentous Marine Bacterium.</title>
        <authorList>
            <person name="Filippini M."/>
            <person name="Qi W."/>
            <person name="Blom J."/>
            <person name="Goesmann A."/>
            <person name="Smits T.H."/>
            <person name="Bagheri H.C."/>
        </authorList>
    </citation>
    <scope>NUCLEOTIDE SEQUENCE [LARGE SCALE GENOMIC DNA]</scope>
    <source>
        <strain evidence="13">BUZ 2T</strain>
    </source>
</reference>
<keyword evidence="13" id="KW-1185">Reference proteome</keyword>
<gene>
    <name evidence="12" type="ORF">FAES_2127</name>
</gene>
<dbReference type="GO" id="GO:0030245">
    <property type="term" value="P:cellulose catabolic process"/>
    <property type="evidence" value="ECO:0007669"/>
    <property type="project" value="UniProtKB-KW"/>
</dbReference>
<dbReference type="InterPro" id="IPR001360">
    <property type="entry name" value="Glyco_hydro_1"/>
</dbReference>
<dbReference type="eggNOG" id="COG2723">
    <property type="taxonomic scope" value="Bacteria"/>
</dbReference>
<keyword evidence="4 11" id="KW-0378">Hydrolase</keyword>
<feature type="active site" description="Nucleophile" evidence="9">
    <location>
        <position position="375"/>
    </location>
</feature>
<evidence type="ECO:0000313" key="13">
    <source>
        <dbReference type="Proteomes" id="UP000011058"/>
    </source>
</evidence>
<evidence type="ECO:0000256" key="4">
    <source>
        <dbReference type="ARBA" id="ARBA00022801"/>
    </source>
</evidence>
<keyword evidence="5" id="KW-0136">Cellulose degradation</keyword>
<name>I0K7N3_9BACT</name>